<reference evidence="4" key="2">
    <citation type="submission" date="2015-03" db="EMBL/GenBank/DDBJ databases">
        <authorList>
            <consortium name="Pathogen Informatics"/>
        </authorList>
    </citation>
    <scope>NUCLEOTIDE SEQUENCE [LARGE SCALE GENOMIC DNA]</scope>
    <source>
        <strain evidence="4">A125KOH2</strain>
    </source>
</reference>
<gene>
    <name evidence="1" type="ORF">ERS008529_04492</name>
    <name evidence="2" type="ORF">ERS137968_02089</name>
</gene>
<protein>
    <submittedName>
        <fullName evidence="1">Uncharacterized protein</fullName>
    </submittedName>
</protein>
<dbReference type="EMBL" id="CWJL01000009">
    <property type="protein sequence ID" value="CRY66979.1"/>
    <property type="molecule type" value="Genomic_DNA"/>
</dbReference>
<organism evidence="1 4">
    <name type="scientific">Yersinia pekkanenii</name>
    <dbReference type="NCBI Taxonomy" id="1288385"/>
    <lineage>
        <taxon>Bacteria</taxon>
        <taxon>Pseudomonadati</taxon>
        <taxon>Pseudomonadota</taxon>
        <taxon>Gammaproteobacteria</taxon>
        <taxon>Enterobacterales</taxon>
        <taxon>Yersiniaceae</taxon>
        <taxon>Yersinia</taxon>
    </lineage>
</organism>
<dbReference type="RefSeq" id="WP_072086384.1">
    <property type="nucleotide sequence ID" value="NZ_CAWMMU010000009.1"/>
</dbReference>
<evidence type="ECO:0000313" key="3">
    <source>
        <dbReference type="Proteomes" id="UP000044625"/>
    </source>
</evidence>
<accession>A0A0T9RG11</accession>
<keyword evidence="3" id="KW-1185">Reference proteome</keyword>
<proteinExistence type="predicted"/>
<evidence type="ECO:0000313" key="4">
    <source>
        <dbReference type="Proteomes" id="UP000045840"/>
    </source>
</evidence>
<dbReference type="Proteomes" id="UP000044625">
    <property type="component" value="Unassembled WGS sequence"/>
</dbReference>
<reference evidence="2 3" key="3">
    <citation type="submission" date="2015-03" db="EMBL/GenBank/DDBJ databases">
        <authorList>
            <consortium name="Pathogen Informatics"/>
            <person name="Murphy D."/>
        </authorList>
    </citation>
    <scope>NUCLEOTIDE SEQUENCE [LARGE SCALE GENOMIC DNA]</scope>
    <source>
        <strain evidence="3">type strain: CIP110230</strain>
        <strain evidence="2">Type strain: CIP110230</strain>
    </source>
</reference>
<dbReference type="Proteomes" id="UP000045840">
    <property type="component" value="Unassembled WGS sequence"/>
</dbReference>
<name>A0A0T9RG11_9GAMM</name>
<evidence type="ECO:0000313" key="1">
    <source>
        <dbReference type="EMBL" id="CNI60955.1"/>
    </source>
</evidence>
<reference evidence="1" key="1">
    <citation type="submission" date="2015-03" db="EMBL/GenBank/DDBJ databases">
        <authorList>
            <person name="Murphy D."/>
        </authorList>
    </citation>
    <scope>NUCLEOTIDE SEQUENCE [LARGE SCALE GENOMIC DNA]</scope>
    <source>
        <strain evidence="1">A125KOH2</strain>
    </source>
</reference>
<sequence>MKIMKYTEGRGRPWLSVPSDHLDYCDKHKFPAIVVWVRKTKADVSWFNEPYQLSHQWAFSRQDFQRDIERRGEEIYLKYATPKTARAIQYSMMTLYDLTITDARKAAGELFDMTLEIIKEYETKKAKVFI</sequence>
<evidence type="ECO:0000313" key="2">
    <source>
        <dbReference type="EMBL" id="CRY66979.1"/>
    </source>
</evidence>
<dbReference type="AlphaFoldDB" id="A0A0T9RG11"/>
<dbReference type="EMBL" id="CQAZ01000077">
    <property type="protein sequence ID" value="CNI60955.1"/>
    <property type="molecule type" value="Genomic_DNA"/>
</dbReference>